<dbReference type="AlphaFoldDB" id="A0A975ITB0"/>
<reference evidence="2" key="1">
    <citation type="submission" date="2021-04" db="EMBL/GenBank/DDBJ databases">
        <title>The complete genome sequence of Caulobacter sp. S6.</title>
        <authorList>
            <person name="Tang Y."/>
            <person name="Ouyang W."/>
            <person name="Liu Q."/>
            <person name="Huang B."/>
            <person name="Guo Z."/>
            <person name="Lei P."/>
        </authorList>
    </citation>
    <scope>NUCLEOTIDE SEQUENCE</scope>
    <source>
        <strain evidence="2">S6</strain>
    </source>
</reference>
<dbReference type="Gene3D" id="3.30.70.100">
    <property type="match status" value="1"/>
</dbReference>
<dbReference type="InterPro" id="IPR050744">
    <property type="entry name" value="AI-2_Isomerase_LsrG"/>
</dbReference>
<name>A0A975ITB0_9CAUL</name>
<feature type="domain" description="ABM" evidence="1">
    <location>
        <begin position="3"/>
        <end position="92"/>
    </location>
</feature>
<dbReference type="Proteomes" id="UP000676409">
    <property type="component" value="Chromosome"/>
</dbReference>
<dbReference type="InterPro" id="IPR007138">
    <property type="entry name" value="ABM_dom"/>
</dbReference>
<dbReference type="PROSITE" id="PS51725">
    <property type="entry name" value="ABM"/>
    <property type="match status" value="1"/>
</dbReference>
<proteinExistence type="predicted"/>
<dbReference type="GO" id="GO:0004497">
    <property type="term" value="F:monooxygenase activity"/>
    <property type="evidence" value="ECO:0007669"/>
    <property type="project" value="UniProtKB-KW"/>
</dbReference>
<keyword evidence="2" id="KW-0560">Oxidoreductase</keyword>
<dbReference type="PANTHER" id="PTHR33336">
    <property type="entry name" value="QUINOL MONOOXYGENASE YGIN-RELATED"/>
    <property type="match status" value="1"/>
</dbReference>
<dbReference type="SUPFAM" id="SSF54909">
    <property type="entry name" value="Dimeric alpha+beta barrel"/>
    <property type="match status" value="1"/>
</dbReference>
<evidence type="ECO:0000313" key="3">
    <source>
        <dbReference type="Proteomes" id="UP000676409"/>
    </source>
</evidence>
<dbReference type="RefSeq" id="WP_211936724.1">
    <property type="nucleotide sequence ID" value="NZ_CP073078.1"/>
</dbReference>
<dbReference type="KEGG" id="caul:KCG34_16515"/>
<sequence>MKVIVAGSVRVQPGSLERFLPHMREMLDASRAEEGCIVYSYAEDVADPGLIRVFEVWRDRGALTAHFQTEHMAKWRALWPEFGVSERSITAYDVADERVI</sequence>
<dbReference type="InterPro" id="IPR011008">
    <property type="entry name" value="Dimeric_a/b-barrel"/>
</dbReference>
<evidence type="ECO:0000259" key="1">
    <source>
        <dbReference type="PROSITE" id="PS51725"/>
    </source>
</evidence>
<gene>
    <name evidence="2" type="ORF">KCG34_16515</name>
</gene>
<keyword evidence="3" id="KW-1185">Reference proteome</keyword>
<dbReference type="PANTHER" id="PTHR33336:SF15">
    <property type="entry name" value="ABM DOMAIN-CONTAINING PROTEIN"/>
    <property type="match status" value="1"/>
</dbReference>
<protein>
    <submittedName>
        <fullName evidence="2">Antibiotic biosynthesis monooxygenase</fullName>
    </submittedName>
</protein>
<dbReference type="Pfam" id="PF03992">
    <property type="entry name" value="ABM"/>
    <property type="match status" value="1"/>
</dbReference>
<accession>A0A975ITB0</accession>
<organism evidence="2 3">
    <name type="scientific">Phenylobacterium montanum</name>
    <dbReference type="NCBI Taxonomy" id="2823693"/>
    <lineage>
        <taxon>Bacteria</taxon>
        <taxon>Pseudomonadati</taxon>
        <taxon>Pseudomonadota</taxon>
        <taxon>Alphaproteobacteria</taxon>
        <taxon>Caulobacterales</taxon>
        <taxon>Caulobacteraceae</taxon>
        <taxon>Phenylobacterium</taxon>
    </lineage>
</organism>
<dbReference type="EMBL" id="CP073078">
    <property type="protein sequence ID" value="QUD86672.1"/>
    <property type="molecule type" value="Genomic_DNA"/>
</dbReference>
<evidence type="ECO:0000313" key="2">
    <source>
        <dbReference type="EMBL" id="QUD86672.1"/>
    </source>
</evidence>
<keyword evidence="2" id="KW-0503">Monooxygenase</keyword>